<dbReference type="Proteomes" id="UP000295055">
    <property type="component" value="Unassembled WGS sequence"/>
</dbReference>
<proteinExistence type="inferred from homology"/>
<dbReference type="GO" id="GO:0005829">
    <property type="term" value="C:cytosol"/>
    <property type="evidence" value="ECO:0007669"/>
    <property type="project" value="TreeGrafter"/>
</dbReference>
<feature type="active site" evidence="3">
    <location>
        <position position="254"/>
    </location>
</feature>
<feature type="domain" description="Aldehyde dehydrogenase" evidence="5">
    <location>
        <begin position="20"/>
        <end position="476"/>
    </location>
</feature>
<dbReference type="AlphaFoldDB" id="A0A4V2V3P2"/>
<dbReference type="PANTHER" id="PTHR43353">
    <property type="entry name" value="SUCCINATE-SEMIALDEHYDE DEHYDROGENASE, MITOCHONDRIAL"/>
    <property type="match status" value="1"/>
</dbReference>
<comment type="similarity">
    <text evidence="1 4">Belongs to the aldehyde dehydrogenase family.</text>
</comment>
<evidence type="ECO:0000259" key="5">
    <source>
        <dbReference type="Pfam" id="PF00171"/>
    </source>
</evidence>
<dbReference type="GO" id="GO:0004777">
    <property type="term" value="F:succinate-semialdehyde dehydrogenase (NAD+) activity"/>
    <property type="evidence" value="ECO:0007669"/>
    <property type="project" value="TreeGrafter"/>
</dbReference>
<dbReference type="InterPro" id="IPR010102">
    <property type="entry name" value="Succ_semiAld_DH"/>
</dbReference>
<dbReference type="PANTHER" id="PTHR43353:SF5">
    <property type="entry name" value="SUCCINATE-SEMIALDEHYDE DEHYDROGENASE, MITOCHONDRIAL"/>
    <property type="match status" value="1"/>
</dbReference>
<dbReference type="CDD" id="cd07103">
    <property type="entry name" value="ALDH_F5_SSADH_GabD"/>
    <property type="match status" value="1"/>
</dbReference>
<dbReference type="InterPro" id="IPR016160">
    <property type="entry name" value="Ald_DH_CS_CYS"/>
</dbReference>
<dbReference type="InterPro" id="IPR050740">
    <property type="entry name" value="Aldehyde_DH_Superfamily"/>
</dbReference>
<evidence type="ECO:0000313" key="6">
    <source>
        <dbReference type="EMBL" id="TCT34869.1"/>
    </source>
</evidence>
<dbReference type="InterPro" id="IPR016161">
    <property type="entry name" value="Ald_DH/histidinol_DH"/>
</dbReference>
<keyword evidence="2 4" id="KW-0560">Oxidoreductase</keyword>
<gene>
    <name evidence="6" type="ORF">EC835_10425</name>
</gene>
<dbReference type="OrthoDB" id="9812625at2"/>
<evidence type="ECO:0000313" key="7">
    <source>
        <dbReference type="Proteomes" id="UP000295055"/>
    </source>
</evidence>
<accession>A0A4V2V3P2</accession>
<dbReference type="InterPro" id="IPR029510">
    <property type="entry name" value="Ald_DH_CS_GLU"/>
</dbReference>
<dbReference type="PROSITE" id="PS00070">
    <property type="entry name" value="ALDEHYDE_DEHYDR_CYS"/>
    <property type="match status" value="1"/>
</dbReference>
<dbReference type="EMBL" id="SMAS01000004">
    <property type="protein sequence ID" value="TCT34869.1"/>
    <property type="molecule type" value="Genomic_DNA"/>
</dbReference>
<reference evidence="6 7" key="1">
    <citation type="submission" date="2019-03" db="EMBL/GenBank/DDBJ databases">
        <title>Genomic analyses of the natural microbiome of Caenorhabditis elegans.</title>
        <authorList>
            <person name="Samuel B."/>
        </authorList>
    </citation>
    <scope>NUCLEOTIDE SEQUENCE [LARGE SCALE GENOMIC DNA]</scope>
    <source>
        <strain evidence="6 7">JUb102</strain>
    </source>
</reference>
<dbReference type="Gene3D" id="3.40.309.10">
    <property type="entry name" value="Aldehyde Dehydrogenase, Chain A, domain 2"/>
    <property type="match status" value="1"/>
</dbReference>
<dbReference type="SUPFAM" id="SSF53720">
    <property type="entry name" value="ALDH-like"/>
    <property type="match status" value="1"/>
</dbReference>
<evidence type="ECO:0000256" key="3">
    <source>
        <dbReference type="PROSITE-ProRule" id="PRU10007"/>
    </source>
</evidence>
<dbReference type="GO" id="GO:0009450">
    <property type="term" value="P:gamma-aminobutyric acid catabolic process"/>
    <property type="evidence" value="ECO:0007669"/>
    <property type="project" value="InterPro"/>
</dbReference>
<dbReference type="InterPro" id="IPR015590">
    <property type="entry name" value="Aldehyde_DH_dom"/>
</dbReference>
<dbReference type="InterPro" id="IPR016162">
    <property type="entry name" value="Ald_DH_N"/>
</dbReference>
<evidence type="ECO:0000256" key="4">
    <source>
        <dbReference type="RuleBase" id="RU003345"/>
    </source>
</evidence>
<dbReference type="Pfam" id="PF00171">
    <property type="entry name" value="Aldedh"/>
    <property type="match status" value="1"/>
</dbReference>
<dbReference type="FunFam" id="3.40.605.10:FF:000005">
    <property type="entry name" value="Succinate-semialdehyde dehydrogenase I"/>
    <property type="match status" value="1"/>
</dbReference>
<protein>
    <submittedName>
        <fullName evidence="6">Succinate-semialdehyde dehydrogenase/glutarate-semialdehyde dehydrogenase</fullName>
    </submittedName>
</protein>
<organism evidence="6 7">
    <name type="scientific">Providencia alcalifaciens</name>
    <dbReference type="NCBI Taxonomy" id="126385"/>
    <lineage>
        <taxon>Bacteria</taxon>
        <taxon>Pseudomonadati</taxon>
        <taxon>Pseudomonadota</taxon>
        <taxon>Gammaproteobacteria</taxon>
        <taxon>Enterobacterales</taxon>
        <taxon>Morganellaceae</taxon>
        <taxon>Providencia</taxon>
    </lineage>
</organism>
<dbReference type="InterPro" id="IPR016163">
    <property type="entry name" value="Ald_DH_C"/>
</dbReference>
<dbReference type="Gene3D" id="3.40.605.10">
    <property type="entry name" value="Aldehyde Dehydrogenase, Chain A, domain 1"/>
    <property type="match status" value="1"/>
</dbReference>
<evidence type="ECO:0000256" key="2">
    <source>
        <dbReference type="ARBA" id="ARBA00023002"/>
    </source>
</evidence>
<comment type="caution">
    <text evidence="6">The sequence shown here is derived from an EMBL/GenBank/DDBJ whole genome shotgun (WGS) entry which is preliminary data.</text>
</comment>
<sequence length="482" mass="52311">MNRLKHAALFRQACYINGRWVETEKTIPVTNPASQTVLGTIPSLTAAQVDEAIEQAHAAMVGWSQLTAKARSIILRRWFELIEANIDDLGLLMTLEQGKPLHEAKGEIRYAASFIEWFAEEGKRVYGETIPQTVGTNRLSTIKQPIGVCSAITPWNFPAAMITRKAAPALAAGCSIIIKPATETPFTALALAQLADEAGIPAGIFNVVTGESRILGERLTKHALISKFSFTGSTQVGRVLAEQCASTIKKTSLELGGNAPFIVFDDADIDKAVTSAIQAKFRNGGQTCVCVNRFYLHDAIFDEFERKFVAQVAKLKVGNGVDAGVDIGPMITIKAIDGMNQLLEDALAKGARRVTLGSEIEEHGHFINPKVLVDVDDSMDIVHEEIFGPIATLIRFSDEDEVLSRANNTIYGLAAYFFSCDVNRIYRVAEKLQSGMVGINTGLISNEVAPFGGVKQSGLGKEGSHYGIDDYLSIKYLCLDIA</sequence>
<dbReference type="RefSeq" id="WP_132496117.1">
    <property type="nucleotide sequence ID" value="NZ_SMAS01000004.1"/>
</dbReference>
<dbReference type="PROSITE" id="PS00687">
    <property type="entry name" value="ALDEHYDE_DEHYDR_GLU"/>
    <property type="match status" value="1"/>
</dbReference>
<evidence type="ECO:0000256" key="1">
    <source>
        <dbReference type="ARBA" id="ARBA00009986"/>
    </source>
</evidence>
<name>A0A4V2V3P2_9GAMM</name>
<dbReference type="NCBIfam" id="TIGR01780">
    <property type="entry name" value="SSADH"/>
    <property type="match status" value="1"/>
</dbReference>
<dbReference type="FunFam" id="3.40.309.10:FF:000004">
    <property type="entry name" value="Succinate-semialdehyde dehydrogenase I"/>
    <property type="match status" value="1"/>
</dbReference>